<name>A0AAF0R1F8_SOLVR</name>
<accession>A0AAF0R1F8</accession>
<sequence length="39" mass="4544">SNNLTSIGHNLPIRTRNRANSAVLERSFQDISNRIWKYT</sequence>
<protein>
    <submittedName>
        <fullName evidence="1">Uncharacterized protein</fullName>
    </submittedName>
</protein>
<dbReference type="Proteomes" id="UP001234989">
    <property type="component" value="Chromosome 5"/>
</dbReference>
<organism evidence="1 2">
    <name type="scientific">Solanum verrucosum</name>
    <dbReference type="NCBI Taxonomy" id="315347"/>
    <lineage>
        <taxon>Eukaryota</taxon>
        <taxon>Viridiplantae</taxon>
        <taxon>Streptophyta</taxon>
        <taxon>Embryophyta</taxon>
        <taxon>Tracheophyta</taxon>
        <taxon>Spermatophyta</taxon>
        <taxon>Magnoliopsida</taxon>
        <taxon>eudicotyledons</taxon>
        <taxon>Gunneridae</taxon>
        <taxon>Pentapetalae</taxon>
        <taxon>asterids</taxon>
        <taxon>lamiids</taxon>
        <taxon>Solanales</taxon>
        <taxon>Solanaceae</taxon>
        <taxon>Solanoideae</taxon>
        <taxon>Solaneae</taxon>
        <taxon>Solanum</taxon>
    </lineage>
</organism>
<evidence type="ECO:0000313" key="1">
    <source>
        <dbReference type="EMBL" id="WMV29824.1"/>
    </source>
</evidence>
<evidence type="ECO:0000313" key="2">
    <source>
        <dbReference type="Proteomes" id="UP001234989"/>
    </source>
</evidence>
<reference evidence="1" key="1">
    <citation type="submission" date="2023-08" db="EMBL/GenBank/DDBJ databases">
        <title>A de novo genome assembly of Solanum verrucosum Schlechtendal, a Mexican diploid species geographically isolated from the other diploid A-genome species in potato relatives.</title>
        <authorList>
            <person name="Hosaka K."/>
        </authorList>
    </citation>
    <scope>NUCLEOTIDE SEQUENCE</scope>
    <source>
        <tissue evidence="1">Young leaves</tissue>
    </source>
</reference>
<feature type="non-terminal residue" evidence="1">
    <location>
        <position position="1"/>
    </location>
</feature>
<dbReference type="AlphaFoldDB" id="A0AAF0R1F8"/>
<keyword evidence="2" id="KW-1185">Reference proteome</keyword>
<gene>
    <name evidence="1" type="ORF">MTR67_023209</name>
</gene>
<dbReference type="EMBL" id="CP133616">
    <property type="protein sequence ID" value="WMV29824.1"/>
    <property type="molecule type" value="Genomic_DNA"/>
</dbReference>
<proteinExistence type="predicted"/>